<sequence>MATTEEKRIARAYNIGYALSTHEPRLLDQLINQNKNNDFVKIMSMARDHHEFDRGIPRKDYTPQFKNGFHNAKALIENNPQFFEQLIAAKNTDKDLKKGLEAGKKEYEILKTVNKVREQPKPVPGKYKDDFRKGFNVGHKLSQDYGDTLQFVIDGQKKYGAFIQGVDAGHKQYKKEQDLELSKGNKPSRELSDEEYYKRRNKVEDLKDNTQSKLDFIEEQKDGNKPPETEPPTLLQGESEKGDADITKRESRYPDWLKNDRFTKDDATPDKSADKDIEPDRE</sequence>
<protein>
    <submittedName>
        <fullName evidence="2">Uncharacterized protein</fullName>
    </submittedName>
</protein>
<evidence type="ECO:0000256" key="1">
    <source>
        <dbReference type="SAM" id="MobiDB-lite"/>
    </source>
</evidence>
<reference evidence="2 3" key="1">
    <citation type="journal article" date="2017" name="Int. J. Syst. Evol. Microbiol.">
        <title>Mucilaginibacterpsychrotolerans sp. nov., isolated from peatlands.</title>
        <authorList>
            <person name="Deng Y."/>
            <person name="Shen L."/>
            <person name="Xu B."/>
            <person name="Liu Y."/>
            <person name="Gu Z."/>
            <person name="Liu H."/>
            <person name="Zhou Y."/>
        </authorList>
    </citation>
    <scope>NUCLEOTIDE SEQUENCE [LARGE SCALE GENOMIC DNA]</scope>
    <source>
        <strain evidence="2 3">NH7-4</strain>
    </source>
</reference>
<feature type="compositionally biased region" description="Basic and acidic residues" evidence="1">
    <location>
        <begin position="177"/>
        <end position="228"/>
    </location>
</feature>
<dbReference type="OrthoDB" id="797833at2"/>
<name>A0A4Y8SAX0_9SPHI</name>
<comment type="caution">
    <text evidence="2">The sequence shown here is derived from an EMBL/GenBank/DDBJ whole genome shotgun (WGS) entry which is preliminary data.</text>
</comment>
<keyword evidence="3" id="KW-1185">Reference proteome</keyword>
<gene>
    <name evidence="2" type="ORF">E2R66_16635</name>
</gene>
<feature type="region of interest" description="Disordered" evidence="1">
    <location>
        <begin position="177"/>
        <end position="282"/>
    </location>
</feature>
<proteinExistence type="predicted"/>
<dbReference type="Proteomes" id="UP000297540">
    <property type="component" value="Unassembled WGS sequence"/>
</dbReference>
<accession>A0A4Y8SAX0</accession>
<dbReference type="AlphaFoldDB" id="A0A4Y8SAX0"/>
<dbReference type="RefSeq" id="WP_133232548.1">
    <property type="nucleotide sequence ID" value="NZ_SOZE01000017.1"/>
</dbReference>
<feature type="compositionally biased region" description="Basic and acidic residues" evidence="1">
    <location>
        <begin position="238"/>
        <end position="282"/>
    </location>
</feature>
<evidence type="ECO:0000313" key="3">
    <source>
        <dbReference type="Proteomes" id="UP000297540"/>
    </source>
</evidence>
<organism evidence="2 3">
    <name type="scientific">Mucilaginibacter psychrotolerans</name>
    <dbReference type="NCBI Taxonomy" id="1524096"/>
    <lineage>
        <taxon>Bacteria</taxon>
        <taxon>Pseudomonadati</taxon>
        <taxon>Bacteroidota</taxon>
        <taxon>Sphingobacteriia</taxon>
        <taxon>Sphingobacteriales</taxon>
        <taxon>Sphingobacteriaceae</taxon>
        <taxon>Mucilaginibacter</taxon>
    </lineage>
</organism>
<dbReference type="EMBL" id="SOZE01000017">
    <property type="protein sequence ID" value="TFF36169.1"/>
    <property type="molecule type" value="Genomic_DNA"/>
</dbReference>
<evidence type="ECO:0000313" key="2">
    <source>
        <dbReference type="EMBL" id="TFF36169.1"/>
    </source>
</evidence>